<accession>A0AAN8D0J4</accession>
<protein>
    <submittedName>
        <fullName evidence="1">Uncharacterized protein</fullName>
    </submittedName>
</protein>
<keyword evidence="2" id="KW-1185">Reference proteome</keyword>
<sequence length="88" mass="9331">MLGPRGGEAWHRRKGGMALLDSETLSGSLLGIVPCFPVERALAIRLAAACYDSIPATVSQIWAGCQRIPSQSGHTQCQITPVEANSKP</sequence>
<name>A0AAN8D0J4_CHAGU</name>
<organism evidence="1 2">
    <name type="scientific">Champsocephalus gunnari</name>
    <name type="common">Mackerel icefish</name>
    <dbReference type="NCBI Taxonomy" id="52237"/>
    <lineage>
        <taxon>Eukaryota</taxon>
        <taxon>Metazoa</taxon>
        <taxon>Chordata</taxon>
        <taxon>Craniata</taxon>
        <taxon>Vertebrata</taxon>
        <taxon>Euteleostomi</taxon>
        <taxon>Actinopterygii</taxon>
        <taxon>Neopterygii</taxon>
        <taxon>Teleostei</taxon>
        <taxon>Neoteleostei</taxon>
        <taxon>Acanthomorphata</taxon>
        <taxon>Eupercaria</taxon>
        <taxon>Perciformes</taxon>
        <taxon>Notothenioidei</taxon>
        <taxon>Channichthyidae</taxon>
        <taxon>Champsocephalus</taxon>
    </lineage>
</organism>
<reference evidence="1 2" key="1">
    <citation type="journal article" date="2023" name="Mol. Biol. Evol.">
        <title>Genomics of Secondarily Temperate Adaptation in the Only Non-Antarctic Icefish.</title>
        <authorList>
            <person name="Rivera-Colon A.G."/>
            <person name="Rayamajhi N."/>
            <person name="Minhas B.F."/>
            <person name="Madrigal G."/>
            <person name="Bilyk K.T."/>
            <person name="Yoon V."/>
            <person name="Hune M."/>
            <person name="Gregory S."/>
            <person name="Cheng C.H.C."/>
            <person name="Catchen J.M."/>
        </authorList>
    </citation>
    <scope>NUCLEOTIDE SEQUENCE [LARGE SCALE GENOMIC DNA]</scope>
    <source>
        <tissue evidence="1">White muscle</tissue>
    </source>
</reference>
<proteinExistence type="predicted"/>
<dbReference type="EMBL" id="JAURVH010001527">
    <property type="protein sequence ID" value="KAK5914231.1"/>
    <property type="molecule type" value="Genomic_DNA"/>
</dbReference>
<evidence type="ECO:0000313" key="1">
    <source>
        <dbReference type="EMBL" id="KAK5914231.1"/>
    </source>
</evidence>
<comment type="caution">
    <text evidence="1">The sequence shown here is derived from an EMBL/GenBank/DDBJ whole genome shotgun (WGS) entry which is preliminary data.</text>
</comment>
<evidence type="ECO:0000313" key="2">
    <source>
        <dbReference type="Proteomes" id="UP001331515"/>
    </source>
</evidence>
<dbReference type="Proteomes" id="UP001331515">
    <property type="component" value="Unassembled WGS sequence"/>
</dbReference>
<dbReference type="AlphaFoldDB" id="A0AAN8D0J4"/>
<gene>
    <name evidence="1" type="ORF">CgunFtcFv8_008687</name>
</gene>